<name>A0A6A6QBF2_9PEZI</name>
<proteinExistence type="predicted"/>
<dbReference type="AlphaFoldDB" id="A0A6A6QBF2"/>
<organism evidence="2 3">
    <name type="scientific">Lophium mytilinum</name>
    <dbReference type="NCBI Taxonomy" id="390894"/>
    <lineage>
        <taxon>Eukaryota</taxon>
        <taxon>Fungi</taxon>
        <taxon>Dikarya</taxon>
        <taxon>Ascomycota</taxon>
        <taxon>Pezizomycotina</taxon>
        <taxon>Dothideomycetes</taxon>
        <taxon>Pleosporomycetidae</taxon>
        <taxon>Mytilinidiales</taxon>
        <taxon>Mytilinidiaceae</taxon>
        <taxon>Lophium</taxon>
    </lineage>
</organism>
<dbReference type="OrthoDB" id="10406939at2759"/>
<feature type="transmembrane region" description="Helical" evidence="1">
    <location>
        <begin position="81"/>
        <end position="102"/>
    </location>
</feature>
<feature type="transmembrane region" description="Helical" evidence="1">
    <location>
        <begin position="108"/>
        <end position="140"/>
    </location>
</feature>
<evidence type="ECO:0000313" key="2">
    <source>
        <dbReference type="EMBL" id="KAF2489409.1"/>
    </source>
</evidence>
<keyword evidence="1" id="KW-1133">Transmembrane helix</keyword>
<keyword evidence="1" id="KW-0472">Membrane</keyword>
<evidence type="ECO:0000256" key="1">
    <source>
        <dbReference type="SAM" id="Phobius"/>
    </source>
</evidence>
<keyword evidence="1" id="KW-0812">Transmembrane</keyword>
<evidence type="ECO:0000313" key="3">
    <source>
        <dbReference type="Proteomes" id="UP000799750"/>
    </source>
</evidence>
<dbReference type="Proteomes" id="UP000799750">
    <property type="component" value="Unassembled WGS sequence"/>
</dbReference>
<sequence>MAPPIAIPQSDTTSLGAALQATLSKVVSLLSWFLGILLYIPWIVLFFVALAPSLLVAAVTMTVTGKLVGIDFLARYSFAPGFMAIWMGHFGLFLVTIFSTGAKETITLALWCQSLAVVAITLSILCVVAGALVVAGVWTARGIHFAMERRSEGAAVAEKPTED</sequence>
<gene>
    <name evidence="2" type="ORF">BU16DRAFT_531713</name>
</gene>
<feature type="transmembrane region" description="Helical" evidence="1">
    <location>
        <begin position="29"/>
        <end position="48"/>
    </location>
</feature>
<protein>
    <submittedName>
        <fullName evidence="2">Uncharacterized protein</fullName>
    </submittedName>
</protein>
<dbReference type="EMBL" id="MU004199">
    <property type="protein sequence ID" value="KAF2489409.1"/>
    <property type="molecule type" value="Genomic_DNA"/>
</dbReference>
<reference evidence="2" key="1">
    <citation type="journal article" date="2020" name="Stud. Mycol.">
        <title>101 Dothideomycetes genomes: a test case for predicting lifestyles and emergence of pathogens.</title>
        <authorList>
            <person name="Haridas S."/>
            <person name="Albert R."/>
            <person name="Binder M."/>
            <person name="Bloem J."/>
            <person name="Labutti K."/>
            <person name="Salamov A."/>
            <person name="Andreopoulos B."/>
            <person name="Baker S."/>
            <person name="Barry K."/>
            <person name="Bills G."/>
            <person name="Bluhm B."/>
            <person name="Cannon C."/>
            <person name="Castanera R."/>
            <person name="Culley D."/>
            <person name="Daum C."/>
            <person name="Ezra D."/>
            <person name="Gonzalez J."/>
            <person name="Henrissat B."/>
            <person name="Kuo A."/>
            <person name="Liang C."/>
            <person name="Lipzen A."/>
            <person name="Lutzoni F."/>
            <person name="Magnuson J."/>
            <person name="Mondo S."/>
            <person name="Nolan M."/>
            <person name="Ohm R."/>
            <person name="Pangilinan J."/>
            <person name="Park H.-J."/>
            <person name="Ramirez L."/>
            <person name="Alfaro M."/>
            <person name="Sun H."/>
            <person name="Tritt A."/>
            <person name="Yoshinaga Y."/>
            <person name="Zwiers L.-H."/>
            <person name="Turgeon B."/>
            <person name="Goodwin S."/>
            <person name="Spatafora J."/>
            <person name="Crous P."/>
            <person name="Grigoriev I."/>
        </authorList>
    </citation>
    <scope>NUCLEOTIDE SEQUENCE</scope>
    <source>
        <strain evidence="2">CBS 269.34</strain>
    </source>
</reference>
<accession>A0A6A6QBF2</accession>
<keyword evidence="3" id="KW-1185">Reference proteome</keyword>